<sequence length="36" mass="3955">MCASFPAPTYGVRGIYVGFARAVWIPLDIPDWLCAP</sequence>
<proteinExistence type="predicted"/>
<organism evidence="1 2">
    <name type="scientific">Methylobacterium nodulans (strain LMG 21967 / CNCM I-2342 / ORS 2060)</name>
    <dbReference type="NCBI Taxonomy" id="460265"/>
    <lineage>
        <taxon>Bacteria</taxon>
        <taxon>Pseudomonadati</taxon>
        <taxon>Pseudomonadota</taxon>
        <taxon>Alphaproteobacteria</taxon>
        <taxon>Hyphomicrobiales</taxon>
        <taxon>Methylobacteriaceae</taxon>
        <taxon>Methylobacterium</taxon>
    </lineage>
</organism>
<keyword evidence="2" id="KW-1185">Reference proteome</keyword>
<dbReference type="AlphaFoldDB" id="B8IEV0"/>
<reference evidence="1 2" key="1">
    <citation type="submission" date="2009-01" db="EMBL/GenBank/DDBJ databases">
        <title>Complete sequence of chromosome of Methylobacterium nodulans ORS 2060.</title>
        <authorList>
            <consortium name="US DOE Joint Genome Institute"/>
            <person name="Lucas S."/>
            <person name="Copeland A."/>
            <person name="Lapidus A."/>
            <person name="Glavina del Rio T."/>
            <person name="Dalin E."/>
            <person name="Tice H."/>
            <person name="Bruce D."/>
            <person name="Goodwin L."/>
            <person name="Pitluck S."/>
            <person name="Sims D."/>
            <person name="Brettin T."/>
            <person name="Detter J.C."/>
            <person name="Han C."/>
            <person name="Larimer F."/>
            <person name="Land M."/>
            <person name="Hauser L."/>
            <person name="Kyrpides N."/>
            <person name="Ivanova N."/>
            <person name="Marx C.J."/>
            <person name="Richardson P."/>
        </authorList>
    </citation>
    <scope>NUCLEOTIDE SEQUENCE [LARGE SCALE GENOMIC DNA]</scope>
    <source>
        <strain evidence="2">LMG 21967 / CNCM I-2342 / ORS 2060</strain>
    </source>
</reference>
<name>B8IEV0_METNO</name>
<gene>
    <name evidence="1" type="ordered locus">Mnod_6682</name>
</gene>
<evidence type="ECO:0000313" key="2">
    <source>
        <dbReference type="Proteomes" id="UP000008207"/>
    </source>
</evidence>
<accession>B8IEV0</accession>
<dbReference type="KEGG" id="mno:Mnod_6682"/>
<evidence type="ECO:0000313" key="1">
    <source>
        <dbReference type="EMBL" id="ACL61443.1"/>
    </source>
</evidence>
<dbReference type="STRING" id="460265.Mnod_6682"/>
<dbReference type="HOGENOM" id="CLU_3357064_0_0_5"/>
<protein>
    <submittedName>
        <fullName evidence="1">Uncharacterized protein</fullName>
    </submittedName>
</protein>
<dbReference type="EMBL" id="CP001349">
    <property type="protein sequence ID" value="ACL61443.1"/>
    <property type="molecule type" value="Genomic_DNA"/>
</dbReference>
<dbReference type="Proteomes" id="UP000008207">
    <property type="component" value="Chromosome"/>
</dbReference>